<dbReference type="Proteomes" id="UP000010408">
    <property type="component" value="Unassembled WGS sequence"/>
</dbReference>
<dbReference type="GO" id="GO:0003676">
    <property type="term" value="F:nucleic acid binding"/>
    <property type="evidence" value="ECO:0007669"/>
    <property type="project" value="InterPro"/>
</dbReference>
<protein>
    <submittedName>
        <fullName evidence="2">Exonuclease family protein</fullName>
    </submittedName>
</protein>
<evidence type="ECO:0000256" key="1">
    <source>
        <dbReference type="SAM" id="Phobius"/>
    </source>
</evidence>
<organism evidence="2 3">
    <name type="scientific">Porphyromonas catoniae F0037</name>
    <dbReference type="NCBI Taxonomy" id="1127696"/>
    <lineage>
        <taxon>Bacteria</taxon>
        <taxon>Pseudomonadati</taxon>
        <taxon>Bacteroidota</taxon>
        <taxon>Bacteroidia</taxon>
        <taxon>Bacteroidales</taxon>
        <taxon>Porphyromonadaceae</taxon>
        <taxon>Porphyromonas</taxon>
    </lineage>
</organism>
<dbReference type="PATRIC" id="fig|1127696.3.peg.776"/>
<dbReference type="InterPro" id="IPR036397">
    <property type="entry name" value="RNaseH_sf"/>
</dbReference>
<dbReference type="RefSeq" id="WP_005469168.1">
    <property type="nucleotide sequence ID" value="NZ_KB291045.1"/>
</dbReference>
<accession>L1NEQ7</accession>
<dbReference type="eggNOG" id="COG0847">
    <property type="taxonomic scope" value="Bacteria"/>
</dbReference>
<dbReference type="EMBL" id="AMEQ01000024">
    <property type="protein sequence ID" value="EKY01796.1"/>
    <property type="molecule type" value="Genomic_DNA"/>
</dbReference>
<evidence type="ECO:0000313" key="3">
    <source>
        <dbReference type="Proteomes" id="UP000010408"/>
    </source>
</evidence>
<proteinExistence type="predicted"/>
<dbReference type="STRING" id="1127696.HMPREF9134_00856"/>
<dbReference type="Gene3D" id="3.30.420.10">
    <property type="entry name" value="Ribonuclease H-like superfamily/Ribonuclease H"/>
    <property type="match status" value="1"/>
</dbReference>
<dbReference type="SUPFAM" id="SSF53098">
    <property type="entry name" value="Ribonuclease H-like"/>
    <property type="match status" value="1"/>
</dbReference>
<keyword evidence="1" id="KW-0472">Membrane</keyword>
<dbReference type="InterPro" id="IPR012337">
    <property type="entry name" value="RNaseH-like_sf"/>
</dbReference>
<comment type="caution">
    <text evidence="2">The sequence shown here is derived from an EMBL/GenBank/DDBJ whole genome shotgun (WGS) entry which is preliminary data.</text>
</comment>
<feature type="transmembrane region" description="Helical" evidence="1">
    <location>
        <begin position="6"/>
        <end position="23"/>
    </location>
</feature>
<keyword evidence="1" id="KW-0812">Transmembrane</keyword>
<dbReference type="HOGENOM" id="CLU_1073067_0_0_10"/>
<keyword evidence="2" id="KW-0378">Hydrolase</keyword>
<evidence type="ECO:0000313" key="2">
    <source>
        <dbReference type="EMBL" id="EKY01796.1"/>
    </source>
</evidence>
<keyword evidence="1" id="KW-1133">Transmembrane helix</keyword>
<gene>
    <name evidence="2" type="ORF">HMPREF9134_00856</name>
</gene>
<dbReference type="CDD" id="cd06127">
    <property type="entry name" value="DEDDh"/>
    <property type="match status" value="1"/>
</dbReference>
<dbReference type="AlphaFoldDB" id="L1NEQ7"/>
<sequence length="254" mass="28648">MPLPFVSVLVVLLALLGASYLLYGMRRRTSLVRELRTQPKDAPRPSAEVDVDTSQLFVSPAPLGAKAHYLVFDTETFDLIPDEEPKEGYDNRPIALSWQLLDEHGNCLLEESHVLHRREPLSPEATALHGLTSEDLYLSLDGPRQVYERFLSDLHRAQCLVAHHLAFHCSVLSEDFVREGLDPSPLTSTQALCMMEHGRSLGFKRNASGESLYPRITELFGYLYFSRPSLRVSYASKSLRDVRLCAASLRRILP</sequence>
<keyword evidence="2" id="KW-0540">Nuclease</keyword>
<name>L1NEQ7_9PORP</name>
<dbReference type="GO" id="GO:0004527">
    <property type="term" value="F:exonuclease activity"/>
    <property type="evidence" value="ECO:0007669"/>
    <property type="project" value="UniProtKB-KW"/>
</dbReference>
<keyword evidence="2" id="KW-0269">Exonuclease</keyword>
<reference evidence="2 3" key="1">
    <citation type="submission" date="2012-05" db="EMBL/GenBank/DDBJ databases">
        <authorList>
            <person name="Weinstock G."/>
            <person name="Sodergren E."/>
            <person name="Lobos E.A."/>
            <person name="Fulton L."/>
            <person name="Fulton R."/>
            <person name="Courtney L."/>
            <person name="Fronick C."/>
            <person name="O'Laughlin M."/>
            <person name="Godfrey J."/>
            <person name="Wilson R.M."/>
            <person name="Miner T."/>
            <person name="Farmer C."/>
            <person name="Delehaunty K."/>
            <person name="Cordes M."/>
            <person name="Minx P."/>
            <person name="Tomlinson C."/>
            <person name="Chen J."/>
            <person name="Wollam A."/>
            <person name="Pepin K.H."/>
            <person name="Bhonagiri V."/>
            <person name="Zhang X."/>
            <person name="Suruliraj S."/>
            <person name="Warren W."/>
            <person name="Mitreva M."/>
            <person name="Mardis E.R."/>
            <person name="Wilson R.K."/>
        </authorList>
    </citation>
    <scope>NUCLEOTIDE SEQUENCE [LARGE SCALE GENOMIC DNA]</scope>
    <source>
        <strain evidence="2 3">F0037</strain>
    </source>
</reference>